<sequence>MSALATTVLGSTTSIKITNTSATLRKDDVLQKKAAEVEAKRVANVATQKKKRAAAEKKLTEQLPSRGKNSILKDQPSRPAHRPVKKNRKPLPPLTNKEHDIRTVTVETKADMEEKEYLAALSIPRPSLNFDRFIEQRVVNGVVECIPESTGAPQAAGSAVDTDSDSAANSDNDTNGESHELTSRSSTHQQDAGSSGGCAGSVGSVRATALSHVYDDVPMIDAEDGHVTSLFKMANGPGITEESRDLHEKLIVMHVAPLLVPVTAPKQQKTPKSKRKDAKANQRTPVSGKTEGPSFFASLLAKSEGSGENKEARDLHNDLAEMHVARFELPPSPQPQKEIKKAESADTLVSIPIYEPATFDASKADENSVVPDDRTSAVADANADEFTHDEETLIEDVAELGPLPFIKAKDNLQQVDVRVVETIDKQTVVIPDDTTPVTPPISDPDLSSSGSDYPKSTKSSRRFSVESSVDSVRRKAEKARITFLGETSLETFVNTLDFELCDGTTTKDDVSEAFAFLAGRSPHLFGICKDSAQDQAWRHFTLQLPSSTQL</sequence>
<dbReference type="AlphaFoldDB" id="A0AAD4IB94"/>
<accession>A0AAD4IB94</accession>
<evidence type="ECO:0000256" key="1">
    <source>
        <dbReference type="SAM" id="MobiDB-lite"/>
    </source>
</evidence>
<feature type="region of interest" description="Disordered" evidence="1">
    <location>
        <begin position="262"/>
        <end position="293"/>
    </location>
</feature>
<feature type="compositionally biased region" description="Basic residues" evidence="1">
    <location>
        <begin position="79"/>
        <end position="89"/>
    </location>
</feature>
<dbReference type="EMBL" id="JAANER010000003">
    <property type="protein sequence ID" value="KAG9191508.1"/>
    <property type="molecule type" value="Genomic_DNA"/>
</dbReference>
<name>A0AAD4IB94_9PLEO</name>
<organism evidence="2 3">
    <name type="scientific">Alternaria panax</name>
    <dbReference type="NCBI Taxonomy" id="48097"/>
    <lineage>
        <taxon>Eukaryota</taxon>
        <taxon>Fungi</taxon>
        <taxon>Dikarya</taxon>
        <taxon>Ascomycota</taxon>
        <taxon>Pezizomycotina</taxon>
        <taxon>Dothideomycetes</taxon>
        <taxon>Pleosporomycetidae</taxon>
        <taxon>Pleosporales</taxon>
        <taxon>Pleosporineae</taxon>
        <taxon>Pleosporaceae</taxon>
        <taxon>Alternaria</taxon>
        <taxon>Alternaria sect. Panax</taxon>
    </lineage>
</organism>
<comment type="caution">
    <text evidence="2">The sequence shown here is derived from an EMBL/GenBank/DDBJ whole genome shotgun (WGS) entry which is preliminary data.</text>
</comment>
<dbReference type="Proteomes" id="UP001199106">
    <property type="component" value="Unassembled WGS sequence"/>
</dbReference>
<evidence type="ECO:0000313" key="3">
    <source>
        <dbReference type="Proteomes" id="UP001199106"/>
    </source>
</evidence>
<proteinExistence type="predicted"/>
<feature type="compositionally biased region" description="Polar residues" evidence="1">
    <location>
        <begin position="446"/>
        <end position="457"/>
    </location>
</feature>
<protein>
    <submittedName>
        <fullName evidence="2">Uncharacterized protein</fullName>
    </submittedName>
</protein>
<gene>
    <name evidence="2" type="ORF">G6011_10242</name>
</gene>
<feature type="region of interest" description="Disordered" evidence="1">
    <location>
        <begin position="150"/>
        <end position="199"/>
    </location>
</feature>
<feature type="region of interest" description="Disordered" evidence="1">
    <location>
        <begin position="45"/>
        <end position="104"/>
    </location>
</feature>
<feature type="compositionally biased region" description="Low complexity" evidence="1">
    <location>
        <begin position="155"/>
        <end position="175"/>
    </location>
</feature>
<feature type="region of interest" description="Disordered" evidence="1">
    <location>
        <begin position="431"/>
        <end position="460"/>
    </location>
</feature>
<keyword evidence="3" id="KW-1185">Reference proteome</keyword>
<reference evidence="2" key="1">
    <citation type="submission" date="2021-07" db="EMBL/GenBank/DDBJ databases">
        <title>Genome Resource of American Ginseng Black Spot Pathogen Alternaria panax.</title>
        <authorList>
            <person name="Qiu C."/>
            <person name="Wang W."/>
            <person name="Liu Z."/>
        </authorList>
    </citation>
    <scope>NUCLEOTIDE SEQUENCE</scope>
    <source>
        <strain evidence="2">BNCC115425</strain>
    </source>
</reference>
<evidence type="ECO:0000313" key="2">
    <source>
        <dbReference type="EMBL" id="KAG9191508.1"/>
    </source>
</evidence>